<dbReference type="Proteomes" id="UP000694843">
    <property type="component" value="Unplaced"/>
</dbReference>
<dbReference type="GeneID" id="108682288"/>
<keyword evidence="1" id="KW-1185">Reference proteome</keyword>
<proteinExistence type="predicted"/>
<dbReference type="InterPro" id="IPR036728">
    <property type="entry name" value="PBP_GOBP_sf"/>
</dbReference>
<gene>
    <name evidence="2" type="primary">LOC108682288</name>
</gene>
<dbReference type="SUPFAM" id="SSF47565">
    <property type="entry name" value="Insect pheromone/odorant-binding proteins"/>
    <property type="match status" value="1"/>
</dbReference>
<organism evidence="1 2">
    <name type="scientific">Hyalella azteca</name>
    <name type="common">Amphipod</name>
    <dbReference type="NCBI Taxonomy" id="294128"/>
    <lineage>
        <taxon>Eukaryota</taxon>
        <taxon>Metazoa</taxon>
        <taxon>Ecdysozoa</taxon>
        <taxon>Arthropoda</taxon>
        <taxon>Crustacea</taxon>
        <taxon>Multicrustacea</taxon>
        <taxon>Malacostraca</taxon>
        <taxon>Eumalacostraca</taxon>
        <taxon>Peracarida</taxon>
        <taxon>Amphipoda</taxon>
        <taxon>Senticaudata</taxon>
        <taxon>Talitrida</taxon>
        <taxon>Talitroidea</taxon>
        <taxon>Hyalellidae</taxon>
        <taxon>Hyalella</taxon>
    </lineage>
</organism>
<dbReference type="KEGG" id="hazt:108682288"/>
<reference evidence="2" key="1">
    <citation type="submission" date="2025-08" db="UniProtKB">
        <authorList>
            <consortium name="RefSeq"/>
        </authorList>
    </citation>
    <scope>IDENTIFICATION</scope>
    <source>
        <tissue evidence="2">Whole organism</tissue>
    </source>
</reference>
<accession>A0A8B7PL52</accession>
<dbReference type="Pfam" id="PF01395">
    <property type="entry name" value="PBP_GOBP"/>
    <property type="match status" value="1"/>
</dbReference>
<protein>
    <submittedName>
        <fullName evidence="2">Uncharacterized protein LOC108682288</fullName>
    </submittedName>
</protein>
<dbReference type="Gene3D" id="1.10.238.20">
    <property type="entry name" value="Pheromone/general odorant binding protein domain"/>
    <property type="match status" value="1"/>
</dbReference>
<dbReference type="InterPro" id="IPR006170">
    <property type="entry name" value="PBP/GOBP"/>
</dbReference>
<sequence length="173" mass="18498">MSYSNQMCFPSVIKIKLYLTMKSTVVILALACAVATSVAPSPVASNGRMPDCVKALMSKSIQVEMRDGMNACMSELHFTQVFSASGDGSHPDPVIFKEKLKKLQVCIAGKMGYVAADGSFDVDAFKGSIARRAVGSGEEAKIKRGLDSCPTEPLSNFKIHQYMACLATNCDAA</sequence>
<dbReference type="RefSeq" id="XP_018026914.1">
    <property type="nucleotide sequence ID" value="XM_018171425.2"/>
</dbReference>
<dbReference type="AlphaFoldDB" id="A0A8B7PL52"/>
<name>A0A8B7PL52_HYAAZ</name>
<evidence type="ECO:0000313" key="2">
    <source>
        <dbReference type="RefSeq" id="XP_018026914.1"/>
    </source>
</evidence>
<evidence type="ECO:0000313" key="1">
    <source>
        <dbReference type="Proteomes" id="UP000694843"/>
    </source>
</evidence>
<dbReference type="GO" id="GO:0005549">
    <property type="term" value="F:odorant binding"/>
    <property type="evidence" value="ECO:0007669"/>
    <property type="project" value="InterPro"/>
</dbReference>